<proteinExistence type="predicted"/>
<dbReference type="EMBL" id="BQNZ01000002">
    <property type="protein sequence ID" value="GKH72586.1"/>
    <property type="molecule type" value="Genomic_DNA"/>
</dbReference>
<sequence length="243" mass="27470">MQFDLGTYNSVFYGNTFAPYLKEAPSLMNKKDSTGMYKNVNLQIGTVEFSNANIGFMQNFGNEIPKDSLHSNTPKHIGTIASDMVQDKVLIINYKSNKLAITDFLPAEYENLPAEEFESEYGVIKLPLRINGKTCKVLFDTGSSPFQLITTQERAWSVSDLTIVDSLSGPLWWGQEITFYGFNVTKPIEFGGKALNNSKVYYAKDGLWDSIYSSLDVWGITGNAYFFENTVIIDYKNKLFRIK</sequence>
<evidence type="ECO:0000313" key="1">
    <source>
        <dbReference type="EMBL" id="GKH72586.1"/>
    </source>
</evidence>
<reference evidence="1" key="1">
    <citation type="submission" date="2022-01" db="EMBL/GenBank/DDBJ databases">
        <title>Novel bile acid biosynthetic pathways are enriched in the microbiome of centenarians.</title>
        <authorList>
            <person name="Sato Y."/>
            <person name="Atarashi K."/>
            <person name="Plichta R.D."/>
            <person name="Arai Y."/>
            <person name="Sasajima S."/>
            <person name="Kearney M.S."/>
            <person name="Suda W."/>
            <person name="Takeshita K."/>
            <person name="Sasaki T."/>
            <person name="Okamoto S."/>
            <person name="Skelly N.A."/>
            <person name="Okamura Y."/>
            <person name="Vlamakis H."/>
            <person name="Li Y."/>
            <person name="Tanoue T."/>
            <person name="Takei H."/>
            <person name="Nittono H."/>
            <person name="Narushima S."/>
            <person name="Irie J."/>
            <person name="Itoh H."/>
            <person name="Moriya K."/>
            <person name="Sugiura Y."/>
            <person name="Suematsu M."/>
            <person name="Moritoki N."/>
            <person name="Shibata S."/>
            <person name="Littman R.D."/>
            <person name="Fischbach A.M."/>
            <person name="Uwamino Y."/>
            <person name="Inoue T."/>
            <person name="Honda A."/>
            <person name="Hattori M."/>
            <person name="Murai T."/>
            <person name="Xavier J.R."/>
            <person name="Hirose N."/>
            <person name="Honda K."/>
        </authorList>
    </citation>
    <scope>NUCLEOTIDE SEQUENCE</scope>
    <source>
        <strain evidence="1">CE91-St3</strain>
    </source>
</reference>
<comment type="caution">
    <text evidence="1">The sequence shown here is derived from an EMBL/GenBank/DDBJ whole genome shotgun (WGS) entry which is preliminary data.</text>
</comment>
<gene>
    <name evidence="1" type="ORF">CE91St3_24490</name>
</gene>
<name>A0AA37K7T3_9BACT</name>
<accession>A0AA37K7T3</accession>
<dbReference type="AlphaFoldDB" id="A0AA37K7T3"/>
<evidence type="ECO:0008006" key="3">
    <source>
        <dbReference type="Google" id="ProtNLM"/>
    </source>
</evidence>
<evidence type="ECO:0000313" key="2">
    <source>
        <dbReference type="Proteomes" id="UP001055114"/>
    </source>
</evidence>
<organism evidence="1 2">
    <name type="scientific">Parabacteroides merdae</name>
    <dbReference type="NCBI Taxonomy" id="46503"/>
    <lineage>
        <taxon>Bacteria</taxon>
        <taxon>Pseudomonadati</taxon>
        <taxon>Bacteroidota</taxon>
        <taxon>Bacteroidia</taxon>
        <taxon>Bacteroidales</taxon>
        <taxon>Tannerellaceae</taxon>
        <taxon>Parabacteroides</taxon>
    </lineage>
</organism>
<dbReference type="Proteomes" id="UP001055114">
    <property type="component" value="Unassembled WGS sequence"/>
</dbReference>
<protein>
    <recommendedName>
        <fullName evidence="3">Aspartyl protease</fullName>
    </recommendedName>
</protein>